<protein>
    <submittedName>
        <fullName evidence="2">Uncharacterized protein</fullName>
    </submittedName>
</protein>
<dbReference type="AlphaFoldDB" id="A0A7S1KU11"/>
<reference evidence="2" key="1">
    <citation type="submission" date="2021-01" db="EMBL/GenBank/DDBJ databases">
        <authorList>
            <person name="Corre E."/>
            <person name="Pelletier E."/>
            <person name="Niang G."/>
            <person name="Scheremetjew M."/>
            <person name="Finn R."/>
            <person name="Kale V."/>
            <person name="Holt S."/>
            <person name="Cochrane G."/>
            <person name="Meng A."/>
            <person name="Brown T."/>
            <person name="Cohen L."/>
        </authorList>
    </citation>
    <scope>NUCLEOTIDE SEQUENCE</scope>
    <source>
        <strain evidence="2">WS</strain>
    </source>
</reference>
<feature type="compositionally biased region" description="Basic and acidic residues" evidence="1">
    <location>
        <begin position="374"/>
        <end position="389"/>
    </location>
</feature>
<feature type="compositionally biased region" description="Polar residues" evidence="1">
    <location>
        <begin position="20"/>
        <end position="29"/>
    </location>
</feature>
<evidence type="ECO:0000256" key="1">
    <source>
        <dbReference type="SAM" id="MobiDB-lite"/>
    </source>
</evidence>
<feature type="compositionally biased region" description="Polar residues" evidence="1">
    <location>
        <begin position="395"/>
        <end position="412"/>
    </location>
</feature>
<dbReference type="EMBL" id="HBGD01011246">
    <property type="protein sequence ID" value="CAD9086012.1"/>
    <property type="molecule type" value="Transcribed_RNA"/>
</dbReference>
<sequence length="449" mass="51438">MPSTIPSSTSATSEFHYLSPNPSSRTPTNQSLDILEILYDGIESHSYNYFKFFNALNVPKQGCLRRDFIKALVERFNLVQEMQQDGESEQRAMPLDPSVTKGNNMRPSSRASSRASSARLSQRSTSNRPQAPLPPHVASYQLQQLRRLEKLTEKTMNEPVTFRDFLQFFEELRKKVSMHKQSLYGRAGRFASTMNHPGYSGIKRVDRMRRLYGMDMEYSDELARPRQISSAYLSSDEDEEAPTGDARSRPSTSRAKRATKPLIPNGYGIAPFADDPNDDHKLVLSQKPVEKYKAYNSQPEYLEPREASQQMDAALRRHQEAGNRSSSSKDYRVRENRAHLMRTNRIKNHVNSREQKHLTNLFGPKMAQTLLQSKQDRERLQSRGLDRSSRRPKSAGSTTFSCKRRPNFSQPLNRHPRRDSSRPSSGKSSFSSIPKHLLNPKNPNMRLSQ</sequence>
<gene>
    <name evidence="2" type="ORF">PCOS0759_LOCUS9266</name>
</gene>
<feature type="compositionally biased region" description="Low complexity" evidence="1">
    <location>
        <begin position="106"/>
        <end position="126"/>
    </location>
</feature>
<proteinExistence type="predicted"/>
<feature type="compositionally biased region" description="Low complexity" evidence="1">
    <location>
        <begin position="422"/>
        <end position="434"/>
    </location>
</feature>
<feature type="region of interest" description="Disordered" evidence="1">
    <location>
        <begin position="83"/>
        <end position="136"/>
    </location>
</feature>
<feature type="compositionally biased region" description="Low complexity" evidence="1">
    <location>
        <begin position="1"/>
        <end position="13"/>
    </location>
</feature>
<feature type="compositionally biased region" description="Basic and acidic residues" evidence="1">
    <location>
        <begin position="314"/>
        <end position="335"/>
    </location>
</feature>
<name>A0A7S1KU11_9EUKA</name>
<feature type="region of interest" description="Disordered" evidence="1">
    <location>
        <begin position="374"/>
        <end position="449"/>
    </location>
</feature>
<feature type="region of interest" description="Disordered" evidence="1">
    <location>
        <begin position="232"/>
        <end position="280"/>
    </location>
</feature>
<feature type="region of interest" description="Disordered" evidence="1">
    <location>
        <begin position="1"/>
        <end position="29"/>
    </location>
</feature>
<evidence type="ECO:0000313" key="2">
    <source>
        <dbReference type="EMBL" id="CAD9086012.1"/>
    </source>
</evidence>
<organism evidence="2">
    <name type="scientific">Percolomonas cosmopolitus</name>
    <dbReference type="NCBI Taxonomy" id="63605"/>
    <lineage>
        <taxon>Eukaryota</taxon>
        <taxon>Discoba</taxon>
        <taxon>Heterolobosea</taxon>
        <taxon>Tetramitia</taxon>
        <taxon>Eutetramitia</taxon>
        <taxon>Percolomonadidae</taxon>
        <taxon>Percolomonas</taxon>
    </lineage>
</organism>
<feature type="region of interest" description="Disordered" evidence="1">
    <location>
        <begin position="295"/>
        <end position="335"/>
    </location>
</feature>
<accession>A0A7S1KU11</accession>